<comment type="catalytic activity">
    <reaction evidence="9">
        <text>ATP + H2O = ADP + phosphate + H(+)</text>
        <dbReference type="Rhea" id="RHEA:13065"/>
        <dbReference type="ChEBI" id="CHEBI:15377"/>
        <dbReference type="ChEBI" id="CHEBI:15378"/>
        <dbReference type="ChEBI" id="CHEBI:30616"/>
        <dbReference type="ChEBI" id="CHEBI:43474"/>
        <dbReference type="ChEBI" id="CHEBI:456216"/>
        <dbReference type="EC" id="3.6.4.13"/>
    </reaction>
</comment>
<dbReference type="Pfam" id="PF13087">
    <property type="entry name" value="AAA_12"/>
    <property type="match status" value="1"/>
</dbReference>
<dbReference type="STRING" id="13249.T1H878"/>
<feature type="compositionally biased region" description="Gly residues" evidence="10">
    <location>
        <begin position="884"/>
        <end position="894"/>
    </location>
</feature>
<accession>T1H878</accession>
<dbReference type="CDD" id="cd18808">
    <property type="entry name" value="SF1_C_Upf1"/>
    <property type="match status" value="1"/>
</dbReference>
<dbReference type="Pfam" id="PF13086">
    <property type="entry name" value="AAA_11"/>
    <property type="match status" value="2"/>
</dbReference>
<proteinExistence type="inferred from homology"/>
<evidence type="ECO:0000256" key="9">
    <source>
        <dbReference type="ARBA" id="ARBA00047984"/>
    </source>
</evidence>
<dbReference type="InterPro" id="IPR009091">
    <property type="entry name" value="RCC1/BLIP-II"/>
</dbReference>
<dbReference type="GO" id="GO:0016787">
    <property type="term" value="F:hydrolase activity"/>
    <property type="evidence" value="ECO:0007669"/>
    <property type="project" value="UniProtKB-KW"/>
</dbReference>
<reference evidence="14" key="1">
    <citation type="submission" date="2015-05" db="UniProtKB">
        <authorList>
            <consortium name="EnsemblMetazoa"/>
        </authorList>
    </citation>
    <scope>IDENTIFICATION</scope>
</reference>
<dbReference type="SUPFAM" id="SSF52540">
    <property type="entry name" value="P-loop containing nucleoside triphosphate hydrolases"/>
    <property type="match status" value="1"/>
</dbReference>
<dbReference type="Gene3D" id="3.30.710.10">
    <property type="entry name" value="Potassium Channel Kv1.1, Chain A"/>
    <property type="match status" value="1"/>
</dbReference>
<dbReference type="PANTHER" id="PTHR45418:SF1">
    <property type="entry name" value="CANCER_TESTIS ANTIGEN 55"/>
    <property type="match status" value="1"/>
</dbReference>
<evidence type="ECO:0000259" key="13">
    <source>
        <dbReference type="Pfam" id="PF21634"/>
    </source>
</evidence>
<evidence type="ECO:0000256" key="6">
    <source>
        <dbReference type="ARBA" id="ARBA00022801"/>
    </source>
</evidence>
<dbReference type="EC" id="3.6.4.13" evidence="3"/>
<evidence type="ECO:0000256" key="4">
    <source>
        <dbReference type="ARBA" id="ARBA00022490"/>
    </source>
</evidence>
<dbReference type="SUPFAM" id="SSF50985">
    <property type="entry name" value="RCC1/BLIP-II"/>
    <property type="match status" value="1"/>
</dbReference>
<dbReference type="GO" id="GO:0005737">
    <property type="term" value="C:cytoplasm"/>
    <property type="evidence" value="ECO:0007669"/>
    <property type="project" value="UniProtKB-SubCell"/>
</dbReference>
<protein>
    <recommendedName>
        <fullName evidence="3">RNA helicase</fullName>
        <ecNumber evidence="3">3.6.4.13</ecNumber>
    </recommendedName>
</protein>
<sequence length="1794" mass="200750">MSDVLDPEEGEERSVRRPNAILAFSLPKCSACLAFQNKMSLLKFSSTRKSINLNPLRNKKFRIVSSPDGLSVSERTLIWQSPYGSPESLGAFIYLREKRVVLNREGSNVKEENFSLNICAESWLKMSFFLKKICNLIGVVDAAAEEAQLLEEMKREEAEDYDLVVTQKRTCKIYKGTITHLNDRVGVIDNQHYFHLDIAKSPYLKPSDKVVCKLYTNDVDTLVRDVQKLDTDEENDEVKLDLNMFKEKCDLKGVKEMRMYGKIIKKLQREITVKKEGDENTHIEFSLDNVESEFIPLAGDIVILDCLVPDGTDDTVPQLSIKKISPKQTAIRSGIVTDWDDVNGTVSNFAQFNVHVCEPGYQPTKGDRVLCSLIRIDQSSFCWRAVQVIPQGRQPDGRLSKQHAEALKELIKDKEGVFITRCARFELVKGIKKTIVVEVVNKSSSSKNMENCVRVTPSNLSQVDLLSPVQHQTEIPPDGIVLYKFSIEGKYLGRSSEQYVWHFDGFQIGRVFELQVTDPSILETDEDLNVAPQPRKDVTASQLIDRSSGVIMPGRRSFAPAAFVPVKLGQFPLSDRVLKAALPDEKMSLDDLMIRVEEVLPILKEQLEPKTYFPRMHALLYLEEVAMLKQVGELQMEKTTFRKNGECLILDVPALSPYTTKLVAGDMLIATVPSPRQSEFQFNNRKYEGVIHRVTSTELWLQFAEDFHDSYHKGTEYSVSFVTSRASLRRMHQAVNLAVKHLGHAWLFPQVIVEEIEGSDEQEEAEGSNEDRILTRDGLMFTKEMLNLGDLERSKLSIKGKQGIECINYLLKQAENLTATSYRKGRGKKSYESNRNKNNDSNENEDQSGWTLEFAGGDCRRGLTANVPRGRGGAPVRIAHRGGRGSAGSRGNPGVGKNINWNRHGSGYGMHCTIDNESKVTIAVEQKKKIKWFNKGLNLQQKEAVRNVLLGEARPLPYVIFGPPGTGKTVTVVETILQLHTLIPESRLLVATPSNSAADLIATRLLESGDLRQGDLLRMVGYHYLEQGRISASIVPFSAVPDVKAINIVGPSDEGVQMCGREQLGMHRVTVGTLGCLGLLYNMGFPRGHFTHVIVDEAGQATEPEVLIPMVFLHMDYGQVVLAGDPLQLGPVVTSRLASRGGLSESLLARLLSRFPYTRDPAGFPDSSGYDPRLVTKLINNYRSLPKILKLPSMLFYDNDLIPNIDDVNSVEAQVLKALDTKISCHSDGQAPPLLFHGLRGSNLQEADSHSWYNPQEVVQAVGYLNIFYSSGLSPDDVGIITPYQLQSNKIRFMLDRIQVEAPKVGSIEEFQGQEKMAIIVSVVRSSPDPVSVDMHRALGFVANARRLNVALSRARIEFVAFIKIGEKVILLTKHYENLALTMSTKNILQSSLFRGNKCQVNLGDFSGIHLFRIATGAEHTVVLDYDGHVYCSGSNSVGQLGTGLCCPIKQPYKTNLKDIDKISCGRTFTIALSKCDELWFWGQLSLILNFERITYMTPTLIELPGDPIPKFISTGENHIAVMDKERKIYTWGNNEYGQLGHGHRNIVRQPELLSIDTNADDPVGFVIALCVYACADSKLLMRVAYEDIAEGFVDIGTPQVQHLSEKSSTGIRRIDHKTGGDLDRCAGHIDVAHLYNSENYSDIQIKLSDGVLYAHKLILTKQSLNLRNIISESNSEIIINYIENEVRSGVLVSKENLSICVSVEVFSLGEQDNNEKLKSSCLRIWNNELKQENVVNAFHKATTMNLQVLINACGSVLRHHFQYILHSEEYNVLPVLTKFSMLTLVAMHRAQNK</sequence>
<keyword evidence="5" id="KW-0547">Nucleotide-binding</keyword>
<feature type="domain" description="Helicase MOV-10-like beta-barrel" evidence="13">
    <location>
        <begin position="636"/>
        <end position="721"/>
    </location>
</feature>
<dbReference type="CDD" id="cd18078">
    <property type="entry name" value="DEXXQc_Mov10L1"/>
    <property type="match status" value="1"/>
</dbReference>
<keyword evidence="7" id="KW-0347">Helicase</keyword>
<evidence type="ECO:0000313" key="15">
    <source>
        <dbReference type="Proteomes" id="UP000015103"/>
    </source>
</evidence>
<keyword evidence="6" id="KW-0378">Hydrolase</keyword>
<dbReference type="HOGENOM" id="CLU_001666_3_0_1"/>
<comment type="subcellular location">
    <subcellularLocation>
        <location evidence="1">Cytoplasm</location>
    </subcellularLocation>
</comment>
<dbReference type="InterPro" id="IPR011333">
    <property type="entry name" value="SKP1/BTB/POZ_sf"/>
</dbReference>
<dbReference type="Gene3D" id="2.130.10.30">
    <property type="entry name" value="Regulator of chromosome condensation 1/beta-lactamase-inhibitor protein II"/>
    <property type="match status" value="1"/>
</dbReference>
<dbReference type="InterPro" id="IPR049080">
    <property type="entry name" value="MOV-10-like_beta-barrel"/>
</dbReference>
<dbReference type="PROSITE" id="PS50012">
    <property type="entry name" value="RCC1_3"/>
    <property type="match status" value="1"/>
</dbReference>
<dbReference type="InterPro" id="IPR047187">
    <property type="entry name" value="SF1_C_Upf1"/>
</dbReference>
<dbReference type="GO" id="GO:0005524">
    <property type="term" value="F:ATP binding"/>
    <property type="evidence" value="ECO:0007669"/>
    <property type="project" value="UniProtKB-KW"/>
</dbReference>
<feature type="domain" description="DNA2/NAM7 helicase helicase" evidence="11">
    <location>
        <begin position="1089"/>
        <end position="1136"/>
    </location>
</feature>
<feature type="compositionally biased region" description="Basic and acidic residues" evidence="10">
    <location>
        <begin position="829"/>
        <end position="840"/>
    </location>
</feature>
<dbReference type="EnsemblMetazoa" id="RPRC000215-RA">
    <property type="protein sequence ID" value="RPRC000215-PA"/>
    <property type="gene ID" value="RPRC000215"/>
</dbReference>
<evidence type="ECO:0000259" key="12">
    <source>
        <dbReference type="Pfam" id="PF13087"/>
    </source>
</evidence>
<dbReference type="GO" id="GO:0003724">
    <property type="term" value="F:RNA helicase activity"/>
    <property type="evidence" value="ECO:0007669"/>
    <property type="project" value="UniProtKB-EC"/>
</dbReference>
<feature type="domain" description="DNA2/NAM7 helicase-like C-terminal" evidence="12">
    <location>
        <begin position="1172"/>
        <end position="1360"/>
    </location>
</feature>
<dbReference type="VEuPathDB" id="VectorBase:RPRC000215"/>
<evidence type="ECO:0000256" key="5">
    <source>
        <dbReference type="ARBA" id="ARBA00022741"/>
    </source>
</evidence>
<comment type="similarity">
    <text evidence="2">Belongs to the DNA2/NAM7 helicase family. SDE3 subfamily.</text>
</comment>
<evidence type="ECO:0000256" key="3">
    <source>
        <dbReference type="ARBA" id="ARBA00012552"/>
    </source>
</evidence>
<evidence type="ECO:0000256" key="7">
    <source>
        <dbReference type="ARBA" id="ARBA00022806"/>
    </source>
</evidence>
<feature type="domain" description="DNA2/NAM7 helicase helicase" evidence="11">
    <location>
        <begin position="937"/>
        <end position="1022"/>
    </location>
</feature>
<evidence type="ECO:0000256" key="8">
    <source>
        <dbReference type="ARBA" id="ARBA00022840"/>
    </source>
</evidence>
<dbReference type="Pfam" id="PF00415">
    <property type="entry name" value="RCC1"/>
    <property type="match status" value="1"/>
</dbReference>
<dbReference type="PRINTS" id="PR00633">
    <property type="entry name" value="RCCNDNSATION"/>
</dbReference>
<dbReference type="Proteomes" id="UP000015103">
    <property type="component" value="Unassembled WGS sequence"/>
</dbReference>
<dbReference type="InParanoid" id="T1H878"/>
<dbReference type="InterPro" id="IPR027417">
    <property type="entry name" value="P-loop_NTPase"/>
</dbReference>
<dbReference type="Gene3D" id="3.40.50.300">
    <property type="entry name" value="P-loop containing nucleotide triphosphate hydrolases"/>
    <property type="match status" value="2"/>
</dbReference>
<keyword evidence="8" id="KW-0067">ATP-binding</keyword>
<keyword evidence="4" id="KW-0963">Cytoplasm</keyword>
<evidence type="ECO:0000259" key="11">
    <source>
        <dbReference type="Pfam" id="PF13086"/>
    </source>
</evidence>
<dbReference type="Pfam" id="PF21634">
    <property type="entry name" value="MOV-10_beta-barrel"/>
    <property type="match status" value="1"/>
</dbReference>
<dbReference type="Pfam" id="PF13540">
    <property type="entry name" value="RCC1_2"/>
    <property type="match status" value="1"/>
</dbReference>
<dbReference type="eggNOG" id="KOG1426">
    <property type="taxonomic scope" value="Eukaryota"/>
</dbReference>
<dbReference type="FunCoup" id="T1H878">
    <property type="interactions" value="189"/>
</dbReference>
<dbReference type="InterPro" id="IPR000408">
    <property type="entry name" value="Reg_chr_condens"/>
</dbReference>
<evidence type="ECO:0000313" key="14">
    <source>
        <dbReference type="EnsemblMetazoa" id="RPRC000215-PA"/>
    </source>
</evidence>
<evidence type="ECO:0000256" key="1">
    <source>
        <dbReference type="ARBA" id="ARBA00004496"/>
    </source>
</evidence>
<dbReference type="EMBL" id="ACPB03014062">
    <property type="status" value="NOT_ANNOTATED_CDS"/>
    <property type="molecule type" value="Genomic_DNA"/>
</dbReference>
<dbReference type="InterPro" id="IPR041677">
    <property type="entry name" value="DNA2/NAM7_AAA_11"/>
</dbReference>
<dbReference type="PROSITE" id="PS00626">
    <property type="entry name" value="RCC1_2"/>
    <property type="match status" value="2"/>
</dbReference>
<dbReference type="eggNOG" id="KOG1804">
    <property type="taxonomic scope" value="Eukaryota"/>
</dbReference>
<feature type="region of interest" description="Disordered" evidence="10">
    <location>
        <begin position="865"/>
        <end position="895"/>
    </location>
</feature>
<keyword evidence="15" id="KW-1185">Reference proteome</keyword>
<organism evidence="14 15">
    <name type="scientific">Rhodnius prolixus</name>
    <name type="common">Triatomid bug</name>
    <dbReference type="NCBI Taxonomy" id="13249"/>
    <lineage>
        <taxon>Eukaryota</taxon>
        <taxon>Metazoa</taxon>
        <taxon>Ecdysozoa</taxon>
        <taxon>Arthropoda</taxon>
        <taxon>Hexapoda</taxon>
        <taxon>Insecta</taxon>
        <taxon>Pterygota</taxon>
        <taxon>Neoptera</taxon>
        <taxon>Paraneoptera</taxon>
        <taxon>Hemiptera</taxon>
        <taxon>Heteroptera</taxon>
        <taxon>Panheteroptera</taxon>
        <taxon>Cimicomorpha</taxon>
        <taxon>Reduviidae</taxon>
        <taxon>Triatominae</taxon>
        <taxon>Rhodnius</taxon>
    </lineage>
</organism>
<dbReference type="InterPro" id="IPR041679">
    <property type="entry name" value="DNA2/NAM7-like_C"/>
</dbReference>
<dbReference type="PANTHER" id="PTHR45418">
    <property type="entry name" value="CANCER/TESTIS ANTIGEN 55"/>
    <property type="match status" value="1"/>
</dbReference>
<evidence type="ECO:0000256" key="2">
    <source>
        <dbReference type="ARBA" id="ARBA00005601"/>
    </source>
</evidence>
<name>T1H878_RHOPR</name>
<feature type="region of interest" description="Disordered" evidence="10">
    <location>
        <begin position="823"/>
        <end position="849"/>
    </location>
</feature>
<evidence type="ECO:0000256" key="10">
    <source>
        <dbReference type="SAM" id="MobiDB-lite"/>
    </source>
</evidence>